<evidence type="ECO:0000313" key="3">
    <source>
        <dbReference type="Proteomes" id="UP000326509"/>
    </source>
</evidence>
<name>A0A5J4J433_9FLAO</name>
<feature type="transmembrane region" description="Helical" evidence="1">
    <location>
        <begin position="178"/>
        <end position="197"/>
    </location>
</feature>
<dbReference type="EMBL" id="BKCG01000002">
    <property type="protein sequence ID" value="GER59237.1"/>
    <property type="molecule type" value="Genomic_DNA"/>
</dbReference>
<dbReference type="PANTHER" id="PTHR38454">
    <property type="entry name" value="INTEGRAL MEMBRANE PROTEIN-RELATED"/>
    <property type="match status" value="1"/>
</dbReference>
<evidence type="ECO:0000256" key="1">
    <source>
        <dbReference type="SAM" id="Phobius"/>
    </source>
</evidence>
<dbReference type="AlphaFoldDB" id="A0A5J4J433"/>
<dbReference type="Proteomes" id="UP000326509">
    <property type="component" value="Unassembled WGS sequence"/>
</dbReference>
<keyword evidence="3" id="KW-1185">Reference proteome</keyword>
<organism evidence="2 3">
    <name type="scientific">Patiriisocius marinus</name>
    <dbReference type="NCBI Taxonomy" id="1397112"/>
    <lineage>
        <taxon>Bacteria</taxon>
        <taxon>Pseudomonadati</taxon>
        <taxon>Bacteroidota</taxon>
        <taxon>Flavobacteriia</taxon>
        <taxon>Flavobacteriales</taxon>
        <taxon>Flavobacteriaceae</taxon>
        <taxon>Patiriisocius</taxon>
    </lineage>
</organism>
<feature type="transmembrane region" description="Helical" evidence="1">
    <location>
        <begin position="109"/>
        <end position="128"/>
    </location>
</feature>
<sequence>MLLFVIVSLAYFSPVLSGKTIFQSDIAQHNGMAKELRDFRAATGEETYWTDSAFGGMPTYQLGAQYPHNYIKKLDATLRFLPRPADYLFLYFIGMYILFLVLKLDYKLAFLGALAFGFSTYLIIILGVGHNAKAHAIAYMPLVLSGIILTFRGKFLWGMVLTAIAMGLELSANHFQMTYYLLLLVVCVGIAYLVDAFKKNLLPHYFKAIGVMVIAVLIALGLNATNLMATKEYADTSTRGESELTINPDGTPKVKTEGLDYDYITTYSYGQLETLNLFIPRFLGGGSSEEFPEDSATENVLLQMGATPQQAVETLGQIPLYWGDQPIVAAPAYIGAVIIFLAVLALFLVRGRLKWWVLSAFLLSLFLSWGRNLEFLTEIFIDYVPLYNKFRAVSSIQVIIELVLPILAIVGLQQFFNEFVSEEKRKKALMYATGIVGGFCVLVILFKSTLFDFVSPYDGDIIEAMGAPFIDAVREDRMAVMQSDSIRSLILVLLTAGALWVYSIKKIKMLPAVGVLIVIILFDLVGVDKRYVTNDDFVNKRVMEQPFPRNPSDDQILKDKGRYRVYDAANNAFNSAQTSYYHSSLGGYHAAKPGRMQDLADFYINQGDIGVLNMMNVRYITLRGKNGGIVAQRNPYANGNAWFVENVIIAQDANQEILQLDSLDTKKTVVINASFTDELPLDNIQRDSTATIELVKNTPNHLVYEAATKSPQLAVFSEVYYPKGWNAYIDGEKATYIRADYLLRAMTVPEGFSKIEFKFEPLVIKTGSAIALGSSIVLLLLVLGVIGFRMKKKGEA</sequence>
<feature type="transmembrane region" description="Helical" evidence="1">
    <location>
        <begin position="509"/>
        <end position="527"/>
    </location>
</feature>
<keyword evidence="1" id="KW-1133">Transmembrane helix</keyword>
<protein>
    <submittedName>
        <fullName evidence="2">Membrane protein</fullName>
    </submittedName>
</protein>
<feature type="transmembrane region" description="Helical" evidence="1">
    <location>
        <begin position="769"/>
        <end position="788"/>
    </location>
</feature>
<accession>A0A5J4J433</accession>
<keyword evidence="1" id="KW-0472">Membrane</keyword>
<dbReference type="InterPro" id="IPR018580">
    <property type="entry name" value="Uncharacterised_YfhO"/>
</dbReference>
<comment type="caution">
    <text evidence="2">The sequence shown here is derived from an EMBL/GenBank/DDBJ whole genome shotgun (WGS) entry which is preliminary data.</text>
</comment>
<feature type="transmembrane region" description="Helical" evidence="1">
    <location>
        <begin position="209"/>
        <end position="229"/>
    </location>
</feature>
<dbReference type="PANTHER" id="PTHR38454:SF1">
    <property type="entry name" value="INTEGRAL MEMBRANE PROTEIN"/>
    <property type="match status" value="1"/>
</dbReference>
<feature type="transmembrane region" description="Helical" evidence="1">
    <location>
        <begin position="327"/>
        <end position="348"/>
    </location>
</feature>
<feature type="transmembrane region" description="Helical" evidence="1">
    <location>
        <begin position="85"/>
        <end position="102"/>
    </location>
</feature>
<feature type="transmembrane region" description="Helical" evidence="1">
    <location>
        <begin position="428"/>
        <end position="446"/>
    </location>
</feature>
<feature type="transmembrane region" description="Helical" evidence="1">
    <location>
        <begin position="485"/>
        <end position="502"/>
    </location>
</feature>
<feature type="transmembrane region" description="Helical" evidence="1">
    <location>
        <begin position="392"/>
        <end position="416"/>
    </location>
</feature>
<keyword evidence="1" id="KW-0812">Transmembrane</keyword>
<gene>
    <name evidence="2" type="ORF">ULMA_13450</name>
</gene>
<evidence type="ECO:0000313" key="2">
    <source>
        <dbReference type="EMBL" id="GER59237.1"/>
    </source>
</evidence>
<feature type="transmembrane region" description="Helical" evidence="1">
    <location>
        <begin position="355"/>
        <end position="372"/>
    </location>
</feature>
<reference evidence="2 3" key="1">
    <citation type="submission" date="2019-08" db="EMBL/GenBank/DDBJ databases">
        <title>Draft genome sequence of Ulvibacter marinus type strain NBRC 109484.</title>
        <authorList>
            <person name="Kawano K."/>
            <person name="Ushijima N."/>
            <person name="Kihara M."/>
            <person name="Itoh H."/>
        </authorList>
    </citation>
    <scope>NUCLEOTIDE SEQUENCE [LARGE SCALE GENOMIC DNA]</scope>
    <source>
        <strain evidence="2 3">NBRC 109484</strain>
    </source>
</reference>
<proteinExistence type="predicted"/>